<evidence type="ECO:0000313" key="2">
    <source>
        <dbReference type="EMBL" id="KAL3660144.1"/>
    </source>
</evidence>
<proteinExistence type="predicted"/>
<accession>A0ABD3F3S6</accession>
<evidence type="ECO:0000256" key="1">
    <source>
        <dbReference type="SAM" id="MobiDB-lite"/>
    </source>
</evidence>
<feature type="region of interest" description="Disordered" evidence="1">
    <location>
        <begin position="1"/>
        <end position="31"/>
    </location>
</feature>
<feature type="compositionally biased region" description="Basic residues" evidence="1">
    <location>
        <begin position="792"/>
        <end position="805"/>
    </location>
</feature>
<feature type="compositionally biased region" description="Low complexity" evidence="1">
    <location>
        <begin position="357"/>
        <end position="372"/>
    </location>
</feature>
<feature type="compositionally biased region" description="Low complexity" evidence="1">
    <location>
        <begin position="474"/>
        <end position="489"/>
    </location>
</feature>
<feature type="compositionally biased region" description="Basic and acidic residues" evidence="1">
    <location>
        <begin position="312"/>
        <end position="354"/>
    </location>
</feature>
<feature type="compositionally biased region" description="Low complexity" evidence="1">
    <location>
        <begin position="823"/>
        <end position="832"/>
    </location>
</feature>
<sequence length="853" mass="91475">MSGDAINASRPPLPPKPRAPNRSRKQREREVPDVDWEASLQHFAAAVSGDLDDLHVKFLQQDEVTFATWKRLWAEARMSTAFHVEFWESSPTNTHKTILQQALDALVYCIEEKDGEFENSVDVAALVGRAFALYCAYSVQLGQPKHKIDVDPRSWTALLTINCVMCGVGKTLHPTAAREVRAMMLQLVVEENAFLRCLQGFGPSVRVKEQAVKTRDTGAASGRSVSLAGDATAENDAPVQENAVEMLKSLDGRYQQLMSRARSVETSVAGAGFGGRRGKAALSAKLLSTQEAGNDAEELTRALASYMKYKSNEEARRNDRVARAAAVREDESQARPEESSTAHDDRSNILDLSDRGSVLSAPPSPLAPAAVSTGHGSHPRRNSGDSEDFLAELETELHAGVSSDVAEATAASDKRSSAFSEISEADSDALADLERELEQSAELVPSQIKEKALPARRKRGREPPATGIAPRNLAPAAASTEAPAPTFTTDSARPTIKRVRNNSVPSRLSLTRSWTATSAADSDGLADVQAELDAIPTLAAMQSITSLPRFSMLSSVVSEADSDALEDLERELNATTATLGLPAQLPIASTNGKQRPVALDKPTQRSTRSNGKQQVKGVVTGAVPAPTQPTAPTTSRRSGKQRVPSSRPAALRESPRTVSSDTESDGLAELVAELDTTVTAQTNPPVQRRQKSPVKTTKKRSTTRKQASKAVASRSVRSKAPNRSTIRATGLRRSARLSSVASDTESDGLEDLLVELESTSKTLPANSKKPKARAATTKSTVKAKPNVARTPRAPRQKRTTLKRPAARNAAVTSQPAPRVNLPSSRRSTRSSSIAFGSESDGLAELEAELQAGL</sequence>
<dbReference type="Pfam" id="PF09808">
    <property type="entry name" value="SNAPC1"/>
    <property type="match status" value="1"/>
</dbReference>
<dbReference type="Proteomes" id="UP001632037">
    <property type="component" value="Unassembled WGS sequence"/>
</dbReference>
<feature type="region of interest" description="Disordered" evidence="1">
    <location>
        <begin position="583"/>
        <end position="664"/>
    </location>
</feature>
<feature type="compositionally biased region" description="Polar residues" evidence="1">
    <location>
        <begin position="604"/>
        <end position="613"/>
    </location>
</feature>
<feature type="compositionally biased region" description="Polar residues" evidence="1">
    <location>
        <begin position="676"/>
        <end position="685"/>
    </location>
</feature>
<organism evidence="2 3">
    <name type="scientific">Phytophthora oleae</name>
    <dbReference type="NCBI Taxonomy" id="2107226"/>
    <lineage>
        <taxon>Eukaryota</taxon>
        <taxon>Sar</taxon>
        <taxon>Stramenopiles</taxon>
        <taxon>Oomycota</taxon>
        <taxon>Peronosporomycetes</taxon>
        <taxon>Peronosporales</taxon>
        <taxon>Peronosporaceae</taxon>
        <taxon>Phytophthora</taxon>
    </lineage>
</organism>
<feature type="compositionally biased region" description="Low complexity" evidence="1">
    <location>
        <begin position="618"/>
        <end position="634"/>
    </location>
</feature>
<dbReference type="AlphaFoldDB" id="A0ABD3F3S6"/>
<feature type="region of interest" description="Disordered" evidence="1">
    <location>
        <begin position="312"/>
        <end position="385"/>
    </location>
</feature>
<feature type="compositionally biased region" description="Basic residues" evidence="1">
    <location>
        <begin position="688"/>
        <end position="707"/>
    </location>
</feature>
<dbReference type="InterPro" id="IPR019188">
    <property type="entry name" value="SNAPC1"/>
</dbReference>
<gene>
    <name evidence="2" type="ORF">V7S43_014677</name>
</gene>
<feature type="region of interest" description="Disordered" evidence="1">
    <location>
        <begin position="676"/>
        <end position="747"/>
    </location>
</feature>
<dbReference type="EMBL" id="JBIMZQ010000042">
    <property type="protein sequence ID" value="KAL3660144.1"/>
    <property type="molecule type" value="Genomic_DNA"/>
</dbReference>
<reference evidence="2 3" key="1">
    <citation type="submission" date="2024-09" db="EMBL/GenBank/DDBJ databases">
        <title>Genome sequencing and assembly of Phytophthora oleae, isolate VK10A, causative agent of rot of olive drupes.</title>
        <authorList>
            <person name="Conti Taguali S."/>
            <person name="Riolo M."/>
            <person name="La Spada F."/>
            <person name="Cacciola S.O."/>
            <person name="Dionisio G."/>
        </authorList>
    </citation>
    <scope>NUCLEOTIDE SEQUENCE [LARGE SCALE GENOMIC DNA]</scope>
    <source>
        <strain evidence="2 3">VK10A</strain>
    </source>
</reference>
<name>A0ABD3F3S6_9STRA</name>
<feature type="region of interest" description="Disordered" evidence="1">
    <location>
        <begin position="439"/>
        <end position="493"/>
    </location>
</feature>
<feature type="region of interest" description="Disordered" evidence="1">
    <location>
        <begin position="761"/>
        <end position="841"/>
    </location>
</feature>
<protein>
    <submittedName>
        <fullName evidence="2">Uncharacterized protein</fullName>
    </submittedName>
</protein>
<keyword evidence="3" id="KW-1185">Reference proteome</keyword>
<evidence type="ECO:0000313" key="3">
    <source>
        <dbReference type="Proteomes" id="UP001632037"/>
    </source>
</evidence>
<comment type="caution">
    <text evidence="2">The sequence shown here is derived from an EMBL/GenBank/DDBJ whole genome shotgun (WGS) entry which is preliminary data.</text>
</comment>
<feature type="compositionally biased region" description="Low complexity" evidence="1">
    <location>
        <begin position="708"/>
        <end position="719"/>
    </location>
</feature>